<comment type="cofactor">
    <cofactor evidence="1">
        <name>pyridoxal 5'-phosphate</name>
        <dbReference type="ChEBI" id="CHEBI:597326"/>
    </cofactor>
</comment>
<dbReference type="PANTHER" id="PTHR30244:SF34">
    <property type="entry name" value="DTDP-4-AMINO-4,6-DIDEOXYGALACTOSE TRANSAMINASE"/>
    <property type="match status" value="1"/>
</dbReference>
<evidence type="ECO:0000256" key="1">
    <source>
        <dbReference type="ARBA" id="ARBA00001933"/>
    </source>
</evidence>
<protein>
    <submittedName>
        <fullName evidence="5">dTDP-4-amino-4,6-dideoxygalactose transaminase</fullName>
    </submittedName>
</protein>
<proteinExistence type="inferred from homology"/>
<accession>A0A1M5F8P1</accession>
<dbReference type="PIRSF" id="PIRSF000390">
    <property type="entry name" value="PLP_StrS"/>
    <property type="match status" value="1"/>
</dbReference>
<evidence type="ECO:0000256" key="2">
    <source>
        <dbReference type="PIRSR" id="PIRSR000390-1"/>
    </source>
</evidence>
<sequence>MSLDKRLGMRFLPYGANYLDWDDMTELRDAVRDRVLFRYQRQPESCATRLEEHAARRLGARHVLAVHNCTEALRLALVVTRPRIGDVVHIPAMTFVAVAGAVLSTGLVPVPVDIDENLSLDAGLLPADAQRVIVAHMEGGLAEVPAHVPYVIEDAAQALGSRFPDGTHAGTKGFAGTFSFHHNKVLTSGEGGLVTTNDETAYSLMRSYHDHGSARQPGRYPVWNEDAFWGENLVTSEEVAAIQLQQFRHLDEVLAGLQRHYDIMVAELPRRSDMRPLPRTAGEVKISVRLELDSRELRDRAVATLTEQGVPNWTLDKYFLPAHPVLTGRRSLYADGFPWSFAPDTPETAGLSRDGFAATRERLGRIVCLPLFPELSADEQAVAAKNARALLEQL</sequence>
<dbReference type="AlphaFoldDB" id="A0A1M5F8P1"/>
<dbReference type="SUPFAM" id="SSF53383">
    <property type="entry name" value="PLP-dependent transferases"/>
    <property type="match status" value="1"/>
</dbReference>
<evidence type="ECO:0000313" key="5">
    <source>
        <dbReference type="EMBL" id="SHF87953.1"/>
    </source>
</evidence>
<reference evidence="5 6" key="1">
    <citation type="submission" date="2016-11" db="EMBL/GenBank/DDBJ databases">
        <authorList>
            <person name="Jaros S."/>
            <person name="Januszkiewicz K."/>
            <person name="Wedrychowicz H."/>
        </authorList>
    </citation>
    <scope>NUCLEOTIDE SEQUENCE [LARGE SCALE GENOMIC DNA]</scope>
    <source>
        <strain evidence="5 6">DSM 44523</strain>
    </source>
</reference>
<evidence type="ECO:0000256" key="4">
    <source>
        <dbReference type="RuleBase" id="RU004508"/>
    </source>
</evidence>
<keyword evidence="3 4" id="KW-0663">Pyridoxal phosphate</keyword>
<feature type="active site" description="Proton acceptor" evidence="2">
    <location>
        <position position="184"/>
    </location>
</feature>
<dbReference type="GO" id="GO:0030170">
    <property type="term" value="F:pyridoxal phosphate binding"/>
    <property type="evidence" value="ECO:0007669"/>
    <property type="project" value="TreeGrafter"/>
</dbReference>
<dbReference type="Gene3D" id="3.90.1150.10">
    <property type="entry name" value="Aspartate Aminotransferase, domain 1"/>
    <property type="match status" value="1"/>
</dbReference>
<dbReference type="GO" id="GO:0000271">
    <property type="term" value="P:polysaccharide biosynthetic process"/>
    <property type="evidence" value="ECO:0007669"/>
    <property type="project" value="TreeGrafter"/>
</dbReference>
<keyword evidence="6" id="KW-1185">Reference proteome</keyword>
<organism evidence="5 6">
    <name type="scientific">Streptoalloteichus hindustanus</name>
    <dbReference type="NCBI Taxonomy" id="2017"/>
    <lineage>
        <taxon>Bacteria</taxon>
        <taxon>Bacillati</taxon>
        <taxon>Actinomycetota</taxon>
        <taxon>Actinomycetes</taxon>
        <taxon>Pseudonocardiales</taxon>
        <taxon>Pseudonocardiaceae</taxon>
        <taxon>Streptoalloteichus</taxon>
    </lineage>
</organism>
<comment type="similarity">
    <text evidence="4">Belongs to the DegT/DnrJ/EryC1 family.</text>
</comment>
<dbReference type="Proteomes" id="UP000184501">
    <property type="component" value="Unassembled WGS sequence"/>
</dbReference>
<dbReference type="OrthoDB" id="5342089at2"/>
<dbReference type="GO" id="GO:0008483">
    <property type="term" value="F:transaminase activity"/>
    <property type="evidence" value="ECO:0007669"/>
    <property type="project" value="TreeGrafter"/>
</dbReference>
<dbReference type="STRING" id="2017.SAMN05444320_105324"/>
<dbReference type="PANTHER" id="PTHR30244">
    <property type="entry name" value="TRANSAMINASE"/>
    <property type="match status" value="1"/>
</dbReference>
<dbReference type="InterPro" id="IPR015422">
    <property type="entry name" value="PyrdxlP-dep_Trfase_small"/>
</dbReference>
<gene>
    <name evidence="5" type="ORF">SAMN05444320_105324</name>
</gene>
<dbReference type="InterPro" id="IPR000653">
    <property type="entry name" value="DegT/StrS_aminotransferase"/>
</dbReference>
<evidence type="ECO:0000313" key="6">
    <source>
        <dbReference type="Proteomes" id="UP000184501"/>
    </source>
</evidence>
<dbReference type="RefSeq" id="WP_073484439.1">
    <property type="nucleotide sequence ID" value="NZ_FQVN01000005.1"/>
</dbReference>
<dbReference type="Gene3D" id="3.40.640.10">
    <property type="entry name" value="Type I PLP-dependent aspartate aminotransferase-like (Major domain)"/>
    <property type="match status" value="1"/>
</dbReference>
<evidence type="ECO:0000256" key="3">
    <source>
        <dbReference type="PIRSR" id="PIRSR000390-2"/>
    </source>
</evidence>
<dbReference type="EMBL" id="FQVN01000005">
    <property type="protein sequence ID" value="SHF87953.1"/>
    <property type="molecule type" value="Genomic_DNA"/>
</dbReference>
<name>A0A1M5F8P1_STRHI</name>
<dbReference type="Pfam" id="PF01041">
    <property type="entry name" value="DegT_DnrJ_EryC1"/>
    <property type="match status" value="1"/>
</dbReference>
<feature type="modified residue" description="N6-(pyridoxal phosphate)lysine" evidence="3">
    <location>
        <position position="184"/>
    </location>
</feature>
<dbReference type="InterPro" id="IPR015424">
    <property type="entry name" value="PyrdxlP-dep_Trfase"/>
</dbReference>
<dbReference type="InterPro" id="IPR015421">
    <property type="entry name" value="PyrdxlP-dep_Trfase_major"/>
</dbReference>